<sequence length="597" mass="67257">MLLSCRRLHLPSLIVIWLVCSGVAGGTSQLCPASCTCKPSDKGKRRITCLAGGLSDPIPTGQMDPRTEILEISAPEDRKNWLSVTSIFQHFKQLEELHISNSNVNQISMHAFWGLPSLQVLSLSLNNISAVFDHNFRGLANLVELNLDDNRLVAIQSGSFKHLTELHVLSMQRNKLRELMPKAFLKLAKLHTLKISGNQFEELDPEAFKDIPELRTLECRHCGLPRINTQIYHLLPYLTHLDLGYNAIQFLYHDEFQDLRRLHSLKLDGNLFPVILENTFVHQQQLKYLSLAWNWIAKIPETALKNLTSLIELDLSYNKLYKLDSVAFSHVAATLQKLDISGNKFKLDVIKPVLDTVAGVWDLGLAQMQIGSLPASFFPERIRRLNLSRNNITRILPDMFPRQLELLDLSSNKLKGLNASAVLFLQTLEVVNIHHNPWTCELCHISDIYFHANKTNLFTNATCAFPSALKGKPLVKLNLEEIPPCGGIEYTEEDFEATSKRGLFIGFLCIVTFAVSSVIFVVCSCVKRHNQNAARRDKRTAECPENSIDHSAVFSKSPISFQFPLDLMERKLSVATIGDIKRDERQGMSNGSVVTGL</sequence>
<keyword evidence="1" id="KW-0433">Leucine-rich repeat</keyword>
<dbReference type="PANTHER" id="PTHR45617:SF173">
    <property type="entry name" value="RE54577P"/>
    <property type="match status" value="1"/>
</dbReference>
<dbReference type="GeneID" id="109538517"/>
<evidence type="ECO:0008006" key="7">
    <source>
        <dbReference type="Google" id="ProtNLM"/>
    </source>
</evidence>
<reference evidence="6" key="1">
    <citation type="journal article" date="2013" name="Genome Biol.">
        <title>Draft genome of the mountain pine beetle, Dendroctonus ponderosae Hopkins, a major forest pest.</title>
        <authorList>
            <person name="Keeling C.I."/>
            <person name="Yuen M.M."/>
            <person name="Liao N.Y."/>
            <person name="Docking T.R."/>
            <person name="Chan S.K."/>
            <person name="Taylor G.A."/>
            <person name="Palmquist D.L."/>
            <person name="Jackman S.D."/>
            <person name="Nguyen A."/>
            <person name="Li M."/>
            <person name="Henderson H."/>
            <person name="Janes J.K."/>
            <person name="Zhao Y."/>
            <person name="Pandoh P."/>
            <person name="Moore R."/>
            <person name="Sperling F.A."/>
            <person name="Huber D.P."/>
            <person name="Birol I."/>
            <person name="Jones S.J."/>
            <person name="Bohlmann J."/>
        </authorList>
    </citation>
    <scope>NUCLEOTIDE SEQUENCE</scope>
</reference>
<dbReference type="AlphaFoldDB" id="A0AAR5PKA5"/>
<dbReference type="RefSeq" id="XP_019761327.1">
    <property type="nucleotide sequence ID" value="XM_019905768.2"/>
</dbReference>
<dbReference type="Pfam" id="PF13855">
    <property type="entry name" value="LRR_8"/>
    <property type="match status" value="5"/>
</dbReference>
<dbReference type="Proteomes" id="UP000019118">
    <property type="component" value="Unassembled WGS sequence"/>
</dbReference>
<evidence type="ECO:0000256" key="4">
    <source>
        <dbReference type="SAM" id="SignalP"/>
    </source>
</evidence>
<dbReference type="SUPFAM" id="SSF52058">
    <property type="entry name" value="L domain-like"/>
    <property type="match status" value="2"/>
</dbReference>
<dbReference type="InterPro" id="IPR003591">
    <property type="entry name" value="Leu-rich_rpt_typical-subtyp"/>
</dbReference>
<feature type="transmembrane region" description="Helical" evidence="3">
    <location>
        <begin position="503"/>
        <end position="526"/>
    </location>
</feature>
<dbReference type="PANTHER" id="PTHR45617">
    <property type="entry name" value="LEUCINE RICH REPEAT FAMILY PROTEIN"/>
    <property type="match status" value="1"/>
</dbReference>
<evidence type="ECO:0000256" key="2">
    <source>
        <dbReference type="ARBA" id="ARBA00022737"/>
    </source>
</evidence>
<dbReference type="Gene3D" id="3.80.10.10">
    <property type="entry name" value="Ribonuclease Inhibitor"/>
    <property type="match status" value="3"/>
</dbReference>
<keyword evidence="3" id="KW-0472">Membrane</keyword>
<keyword evidence="4" id="KW-0732">Signal</keyword>
<keyword evidence="2" id="KW-0677">Repeat</keyword>
<dbReference type="InterPro" id="IPR032675">
    <property type="entry name" value="LRR_dom_sf"/>
</dbReference>
<keyword evidence="6" id="KW-1185">Reference proteome</keyword>
<evidence type="ECO:0000256" key="3">
    <source>
        <dbReference type="SAM" id="Phobius"/>
    </source>
</evidence>
<dbReference type="SMART" id="SM00369">
    <property type="entry name" value="LRR_TYP"/>
    <property type="match status" value="10"/>
</dbReference>
<dbReference type="EnsemblMetazoa" id="XM_019905768.1">
    <property type="protein sequence ID" value="XP_019761327.1"/>
    <property type="gene ID" value="LOC109538517"/>
</dbReference>
<evidence type="ECO:0000313" key="5">
    <source>
        <dbReference type="EnsemblMetazoa" id="XP_019761327.1"/>
    </source>
</evidence>
<evidence type="ECO:0000256" key="1">
    <source>
        <dbReference type="ARBA" id="ARBA00022614"/>
    </source>
</evidence>
<accession>A0AAR5PKA5</accession>
<feature type="signal peptide" evidence="4">
    <location>
        <begin position="1"/>
        <end position="26"/>
    </location>
</feature>
<reference evidence="5" key="2">
    <citation type="submission" date="2024-08" db="UniProtKB">
        <authorList>
            <consortium name="EnsemblMetazoa"/>
        </authorList>
    </citation>
    <scope>IDENTIFICATION</scope>
</reference>
<dbReference type="PROSITE" id="PS51450">
    <property type="entry name" value="LRR"/>
    <property type="match status" value="1"/>
</dbReference>
<name>A0AAR5PKA5_DENPD</name>
<organism evidence="5 6">
    <name type="scientific">Dendroctonus ponderosae</name>
    <name type="common">Mountain pine beetle</name>
    <dbReference type="NCBI Taxonomy" id="77166"/>
    <lineage>
        <taxon>Eukaryota</taxon>
        <taxon>Metazoa</taxon>
        <taxon>Ecdysozoa</taxon>
        <taxon>Arthropoda</taxon>
        <taxon>Hexapoda</taxon>
        <taxon>Insecta</taxon>
        <taxon>Pterygota</taxon>
        <taxon>Neoptera</taxon>
        <taxon>Endopterygota</taxon>
        <taxon>Coleoptera</taxon>
        <taxon>Polyphaga</taxon>
        <taxon>Cucujiformia</taxon>
        <taxon>Curculionidae</taxon>
        <taxon>Scolytinae</taxon>
        <taxon>Dendroctonus</taxon>
    </lineage>
</organism>
<feature type="chain" id="PRO_5043781434" description="LRRCT domain-containing protein" evidence="4">
    <location>
        <begin position="27"/>
        <end position="597"/>
    </location>
</feature>
<keyword evidence="3" id="KW-0812">Transmembrane</keyword>
<keyword evidence="3" id="KW-1133">Transmembrane helix</keyword>
<dbReference type="InterPro" id="IPR001611">
    <property type="entry name" value="Leu-rich_rpt"/>
</dbReference>
<proteinExistence type="predicted"/>
<protein>
    <recommendedName>
        <fullName evidence="7">LRRCT domain-containing protein</fullName>
    </recommendedName>
</protein>
<evidence type="ECO:0000313" key="6">
    <source>
        <dbReference type="Proteomes" id="UP000019118"/>
    </source>
</evidence>
<dbReference type="KEGG" id="dpa:109538517"/>
<dbReference type="FunFam" id="3.80.10.10:FF:001164">
    <property type="entry name" value="GH01279p"/>
    <property type="match status" value="1"/>
</dbReference>